<keyword evidence="2" id="KW-0223">Dioxygenase</keyword>
<feature type="compositionally biased region" description="Basic residues" evidence="1">
    <location>
        <begin position="1"/>
        <end position="11"/>
    </location>
</feature>
<keyword evidence="2" id="KW-0560">Oxidoreductase</keyword>
<protein>
    <submittedName>
        <fullName evidence="2">Glyoxalase/bleomycin resistance protein/dioxygenase</fullName>
    </submittedName>
</protein>
<dbReference type="EMBL" id="CADCSZ010000127">
    <property type="protein sequence ID" value="CAA9246690.1"/>
    <property type="molecule type" value="Genomic_DNA"/>
</dbReference>
<feature type="non-terminal residue" evidence="2">
    <location>
        <position position="1"/>
    </location>
</feature>
<organism evidence="2">
    <name type="scientific">uncultured Acidimicrobiales bacterium</name>
    <dbReference type="NCBI Taxonomy" id="310071"/>
    <lineage>
        <taxon>Bacteria</taxon>
        <taxon>Bacillati</taxon>
        <taxon>Actinomycetota</taxon>
        <taxon>Acidimicrobiia</taxon>
        <taxon>Acidimicrobiales</taxon>
        <taxon>environmental samples</taxon>
    </lineage>
</organism>
<dbReference type="GO" id="GO:0051213">
    <property type="term" value="F:dioxygenase activity"/>
    <property type="evidence" value="ECO:0007669"/>
    <property type="project" value="UniProtKB-KW"/>
</dbReference>
<accession>A0A6J4IAJ3</accession>
<reference evidence="2" key="1">
    <citation type="submission" date="2020-02" db="EMBL/GenBank/DDBJ databases">
        <authorList>
            <person name="Meier V. D."/>
        </authorList>
    </citation>
    <scope>NUCLEOTIDE SEQUENCE</scope>
    <source>
        <strain evidence="2">AVDCRST_MAG76</strain>
    </source>
</reference>
<gene>
    <name evidence="2" type="ORF">AVDCRST_MAG76-2057</name>
</gene>
<evidence type="ECO:0000256" key="1">
    <source>
        <dbReference type="SAM" id="MobiDB-lite"/>
    </source>
</evidence>
<feature type="compositionally biased region" description="Basic residues" evidence="1">
    <location>
        <begin position="50"/>
        <end position="65"/>
    </location>
</feature>
<feature type="region of interest" description="Disordered" evidence="1">
    <location>
        <begin position="1"/>
        <end position="123"/>
    </location>
</feature>
<name>A0A6J4IAJ3_9ACTN</name>
<evidence type="ECO:0000313" key="2">
    <source>
        <dbReference type="EMBL" id="CAA9246690.1"/>
    </source>
</evidence>
<dbReference type="AlphaFoldDB" id="A0A6J4IAJ3"/>
<feature type="compositionally biased region" description="Low complexity" evidence="1">
    <location>
        <begin position="38"/>
        <end position="48"/>
    </location>
</feature>
<feature type="non-terminal residue" evidence="2">
    <location>
        <position position="123"/>
    </location>
</feature>
<proteinExistence type="predicted"/>
<sequence>GDISPLHRRRHGDGDRVLRAARVRGPGSSRSRFRHAAAGRPALAAQHAGRWWRCRRRRRRRHHAGTRWLEPVSGPRRRHRHRDRPPQRVRCPLPQRGHRRPGRPPGAGRRPLRQSRRALPGAL</sequence>